<dbReference type="GO" id="GO:0006355">
    <property type="term" value="P:regulation of DNA-templated transcription"/>
    <property type="evidence" value="ECO:0000318"/>
    <property type="project" value="GO_Central"/>
</dbReference>
<dbReference type="InterPro" id="IPR049808">
    <property type="entry name" value="CONSTANS-like_Bbox1"/>
</dbReference>
<feature type="region of interest" description="Disordered" evidence="10">
    <location>
        <begin position="192"/>
        <end position="228"/>
    </location>
</feature>
<dbReference type="InterPro" id="IPR051979">
    <property type="entry name" value="B-box_zinc_finger"/>
</dbReference>
<evidence type="ECO:0000256" key="2">
    <source>
        <dbReference type="ARBA" id="ARBA00022723"/>
    </source>
</evidence>
<dbReference type="KEGG" id="gmx:100819131"/>
<evidence type="ECO:0000256" key="11">
    <source>
        <dbReference type="SAM" id="SignalP"/>
    </source>
</evidence>
<reference evidence="13 14" key="1">
    <citation type="journal article" date="2010" name="Nature">
        <title>Genome sequence of the palaeopolyploid soybean.</title>
        <authorList>
            <person name="Schmutz J."/>
            <person name="Cannon S.B."/>
            <person name="Schlueter J."/>
            <person name="Ma J."/>
            <person name="Mitros T."/>
            <person name="Nelson W."/>
            <person name="Hyten D.L."/>
            <person name="Song Q."/>
            <person name="Thelen J.J."/>
            <person name="Cheng J."/>
            <person name="Xu D."/>
            <person name="Hellsten U."/>
            <person name="May G.D."/>
            <person name="Yu Y."/>
            <person name="Sakurai T."/>
            <person name="Umezawa T."/>
            <person name="Bhattacharyya M.K."/>
            <person name="Sandhu D."/>
            <person name="Valliyodan B."/>
            <person name="Lindquist E."/>
            <person name="Peto M."/>
            <person name="Grant D."/>
            <person name="Shu S."/>
            <person name="Goodstein D."/>
            <person name="Barry K."/>
            <person name="Futrell-Griggs M."/>
            <person name="Abernathy B."/>
            <person name="Du J."/>
            <person name="Tian Z."/>
            <person name="Zhu L."/>
            <person name="Gill N."/>
            <person name="Joshi T."/>
            <person name="Libault M."/>
            <person name="Sethuraman A."/>
            <person name="Zhang X.-C."/>
            <person name="Shinozaki K."/>
            <person name="Nguyen H.T."/>
            <person name="Wing R.A."/>
            <person name="Cregan P."/>
            <person name="Specht J."/>
            <person name="Grimwood J."/>
            <person name="Rokhsar D."/>
            <person name="Stacey G."/>
            <person name="Shoemaker R.C."/>
            <person name="Jackson S.A."/>
        </authorList>
    </citation>
    <scope>NUCLEOTIDE SEQUENCE [LARGE SCALE GENOMIC DNA]</scope>
    <source>
        <strain evidence="14">cv. Williams 82</strain>
        <tissue evidence="13">Callus</tissue>
    </source>
</reference>
<dbReference type="InterPro" id="IPR000315">
    <property type="entry name" value="Znf_B-box"/>
</dbReference>
<keyword evidence="2" id="KW-0479">Metal-binding</keyword>
<dbReference type="Gene3D" id="3.30.160.60">
    <property type="entry name" value="Classic Zinc Finger"/>
    <property type="match status" value="1"/>
</dbReference>
<comment type="subcellular location">
    <subcellularLocation>
        <location evidence="1">Nucleus</location>
    </subcellularLocation>
</comment>
<evidence type="ECO:0000256" key="8">
    <source>
        <dbReference type="ARBA" id="ARBA00023242"/>
    </source>
</evidence>
<feature type="region of interest" description="Disordered" evidence="10">
    <location>
        <begin position="278"/>
        <end position="332"/>
    </location>
</feature>
<reference evidence="14" key="2">
    <citation type="submission" date="2018-02" db="UniProtKB">
        <authorList>
            <consortium name="EnsemblPlants"/>
        </authorList>
    </citation>
    <scope>IDENTIFICATION</scope>
    <source>
        <strain evidence="14">Williams 82</strain>
    </source>
</reference>
<dbReference type="ExpressionAtlas" id="K7LWJ8">
    <property type="expression patterns" value="baseline and differential"/>
</dbReference>
<dbReference type="OrthoDB" id="153872at2759"/>
<dbReference type="GO" id="GO:0009640">
    <property type="term" value="P:photomorphogenesis"/>
    <property type="evidence" value="ECO:0000318"/>
    <property type="project" value="GO_Central"/>
</dbReference>
<keyword evidence="4 9" id="KW-0863">Zinc-finger</keyword>
<evidence type="ECO:0000313" key="15">
    <source>
        <dbReference type="Proteomes" id="UP000008827"/>
    </source>
</evidence>
<keyword evidence="11" id="KW-0732">Signal</keyword>
<dbReference type="PaxDb" id="3847-GLYMA12G36260.4"/>
<organism evidence="13">
    <name type="scientific">Glycine max</name>
    <name type="common">Soybean</name>
    <name type="synonym">Glycine hispida</name>
    <dbReference type="NCBI Taxonomy" id="3847"/>
    <lineage>
        <taxon>Eukaryota</taxon>
        <taxon>Viridiplantae</taxon>
        <taxon>Streptophyta</taxon>
        <taxon>Embryophyta</taxon>
        <taxon>Tracheophyta</taxon>
        <taxon>Spermatophyta</taxon>
        <taxon>Magnoliopsida</taxon>
        <taxon>eudicotyledons</taxon>
        <taxon>Gunneridae</taxon>
        <taxon>Pentapetalae</taxon>
        <taxon>rosids</taxon>
        <taxon>fabids</taxon>
        <taxon>Fabales</taxon>
        <taxon>Fabaceae</taxon>
        <taxon>Papilionoideae</taxon>
        <taxon>50 kb inversion clade</taxon>
        <taxon>NPAAA clade</taxon>
        <taxon>indigoferoid/millettioid clade</taxon>
        <taxon>Phaseoleae</taxon>
        <taxon>Glycine</taxon>
        <taxon>Glycine subgen. Soja</taxon>
    </lineage>
</organism>
<dbReference type="SMR" id="K7LWJ8"/>
<dbReference type="eggNOG" id="ENOG502QT4C">
    <property type="taxonomic scope" value="Eukaryota"/>
</dbReference>
<dbReference type="FunFam" id="3.30.160.60:FF:000589">
    <property type="entry name" value="B-box zinc finger protein 22"/>
    <property type="match status" value="1"/>
</dbReference>
<dbReference type="SMART" id="SM00336">
    <property type="entry name" value="BBOX"/>
    <property type="match status" value="2"/>
</dbReference>
<dbReference type="Proteomes" id="UP000008827">
    <property type="component" value="Chromosome 12"/>
</dbReference>
<dbReference type="GeneID" id="100819131"/>
<evidence type="ECO:0000256" key="1">
    <source>
        <dbReference type="ARBA" id="ARBA00004123"/>
    </source>
</evidence>
<evidence type="ECO:0000313" key="14">
    <source>
        <dbReference type="EnsemblPlants" id="KRH27404"/>
    </source>
</evidence>
<dbReference type="RefSeq" id="XP_003540510.1">
    <property type="nucleotide sequence ID" value="XM_003540462.5"/>
</dbReference>
<keyword evidence="7" id="KW-0804">Transcription</keyword>
<dbReference type="PROSITE" id="PS50119">
    <property type="entry name" value="ZF_BBOX"/>
    <property type="match status" value="2"/>
</dbReference>
<dbReference type="Gramene" id="KRH27404">
    <property type="protein sequence ID" value="KRH27404"/>
    <property type="gene ID" value="GLYMA_12G233900"/>
</dbReference>
<dbReference type="Pfam" id="PF00643">
    <property type="entry name" value="zf-B_box"/>
    <property type="match status" value="1"/>
</dbReference>
<dbReference type="EnsemblPlants" id="KRH27404">
    <property type="protein sequence ID" value="KRH27404"/>
    <property type="gene ID" value="GLYMA_12G233900"/>
</dbReference>
<protein>
    <recommendedName>
        <fullName evidence="12">B box-type domain-containing protein</fullName>
    </recommendedName>
</protein>
<keyword evidence="5" id="KW-0862">Zinc</keyword>
<gene>
    <name evidence="14" type="primary">LOC100819131</name>
    <name evidence="13" type="ORF">GLYMA_12G233900</name>
</gene>
<feature type="domain" description="B box-type" evidence="12">
    <location>
        <begin position="82"/>
        <end position="129"/>
    </location>
</feature>
<keyword evidence="8" id="KW-0539">Nucleus</keyword>
<evidence type="ECO:0000256" key="9">
    <source>
        <dbReference type="PROSITE-ProRule" id="PRU00024"/>
    </source>
</evidence>
<proteinExistence type="predicted"/>
<dbReference type="GO" id="GO:0005634">
    <property type="term" value="C:nucleus"/>
    <property type="evidence" value="ECO:0000318"/>
    <property type="project" value="GO_Central"/>
</dbReference>
<feature type="domain" description="B box-type" evidence="12">
    <location>
        <begin position="134"/>
        <end position="181"/>
    </location>
</feature>
<evidence type="ECO:0000256" key="5">
    <source>
        <dbReference type="ARBA" id="ARBA00022833"/>
    </source>
</evidence>
<evidence type="ECO:0000256" key="6">
    <source>
        <dbReference type="ARBA" id="ARBA00023015"/>
    </source>
</evidence>
<keyword evidence="3" id="KW-0677">Repeat</keyword>
<evidence type="ECO:0000256" key="3">
    <source>
        <dbReference type="ARBA" id="ARBA00022737"/>
    </source>
</evidence>
<feature type="chain" id="PRO_5014581462" description="B box-type domain-containing protein" evidence="11">
    <location>
        <begin position="25"/>
        <end position="374"/>
    </location>
</feature>
<feature type="signal peptide" evidence="11">
    <location>
        <begin position="1"/>
        <end position="24"/>
    </location>
</feature>
<name>K7LWJ8_SOYBN</name>
<evidence type="ECO:0000313" key="13">
    <source>
        <dbReference type="EMBL" id="KRH27404.1"/>
    </source>
</evidence>
<accession>K7LWJ8</accession>
<keyword evidence="15" id="KW-1185">Reference proteome</keyword>
<dbReference type="PANTHER" id="PTHR31832">
    <property type="entry name" value="B-BOX ZINC FINGER PROTEIN 22"/>
    <property type="match status" value="1"/>
</dbReference>
<dbReference type="HOGENOM" id="CLU_025298_2_0_1"/>
<dbReference type="GO" id="GO:0008270">
    <property type="term" value="F:zinc ion binding"/>
    <property type="evidence" value="ECO:0007669"/>
    <property type="project" value="UniProtKB-KW"/>
</dbReference>
<evidence type="ECO:0000256" key="7">
    <source>
        <dbReference type="ARBA" id="ARBA00023163"/>
    </source>
</evidence>
<evidence type="ECO:0000259" key="12">
    <source>
        <dbReference type="PROSITE" id="PS50119"/>
    </source>
</evidence>
<reference evidence="13" key="3">
    <citation type="submission" date="2018-07" db="EMBL/GenBank/DDBJ databases">
        <title>WGS assembly of Glycine max.</title>
        <authorList>
            <person name="Schmutz J."/>
            <person name="Cannon S."/>
            <person name="Schlueter J."/>
            <person name="Ma J."/>
            <person name="Mitros T."/>
            <person name="Nelson W."/>
            <person name="Hyten D."/>
            <person name="Song Q."/>
            <person name="Thelen J."/>
            <person name="Cheng J."/>
            <person name="Xu D."/>
            <person name="Hellsten U."/>
            <person name="May G."/>
            <person name="Yu Y."/>
            <person name="Sakurai T."/>
            <person name="Umezawa T."/>
            <person name="Bhattacharyya M."/>
            <person name="Sandhu D."/>
            <person name="Valliyodan B."/>
            <person name="Lindquist E."/>
            <person name="Peto M."/>
            <person name="Grant D."/>
            <person name="Shu S."/>
            <person name="Goodstein D."/>
            <person name="Barry K."/>
            <person name="Futrell-Griggs M."/>
            <person name="Abernathy B."/>
            <person name="Du J."/>
            <person name="Tian Z."/>
            <person name="Zhu L."/>
            <person name="Gill N."/>
            <person name="Joshi T."/>
            <person name="Libault M."/>
            <person name="Sethuraman A."/>
            <person name="Zhang X."/>
            <person name="Shinozaki K."/>
            <person name="Nguyen H."/>
            <person name="Wing R."/>
            <person name="Cregan P."/>
            <person name="Specht J."/>
            <person name="Grimwood J."/>
            <person name="Rokhsar D."/>
            <person name="Stacey G."/>
            <person name="Shoemaker R."/>
            <person name="Jackson S."/>
        </authorList>
    </citation>
    <scope>NUCLEOTIDE SEQUENCE</scope>
    <source>
        <tissue evidence="13">Callus</tissue>
    </source>
</reference>
<dbReference type="EMBL" id="CM000845">
    <property type="protein sequence ID" value="KRH27404.1"/>
    <property type="molecule type" value="Genomic_DNA"/>
</dbReference>
<evidence type="ECO:0000256" key="10">
    <source>
        <dbReference type="SAM" id="MobiDB-lite"/>
    </source>
</evidence>
<dbReference type="STRING" id="3847.K7LWJ8"/>
<dbReference type="AlphaFoldDB" id="K7LWJ8"/>
<dbReference type="CDD" id="cd19821">
    <property type="entry name" value="Bbox1_BBX-like"/>
    <property type="match status" value="2"/>
</dbReference>
<sequence>MNLVAAKNILHFFLLSLLRHFLNPAPLLRGAPNLFFSFFSLSQFQTVDLDTLLEKEVFFEGKEGIFCVGGWNPEFGLVGVERMKIQCNVCEAAEAKVLCCADEAGLCWECDEKVHAANKLASKHQRVPLSTSSSHMPKCDICQEALGYFFCLEDRALLCRKCDVAIHTANAYVSGHQRFLLTGVRVGLEATDPGASSTSLKSDSGEKVSDSSVSRKVSTAPQPSNYNEVLPAEVGGVGEFPSAKVSFGGGSTAGNISQWTIDEFIGLNEFSQNYDYMEGSSRADGGKLGDSDSPVLRSGEEEMEEEDDYLERVPDSSWTVPQIPSPPTSSGLCWPKDHTNLYGSSDSVLFVPDISFSHLQQSQISIFLRRRRQL</sequence>
<keyword evidence="6" id="KW-0805">Transcription regulation</keyword>
<evidence type="ECO:0000256" key="4">
    <source>
        <dbReference type="ARBA" id="ARBA00022771"/>
    </source>
</evidence>
<dbReference type="PANTHER" id="PTHR31832:SF68">
    <property type="entry name" value="B-BOX ZINC FINGER PROTEIN 22"/>
    <property type="match status" value="1"/>
</dbReference>